<dbReference type="EMBL" id="BAAAEM010000002">
    <property type="protein sequence ID" value="GAA0475790.1"/>
    <property type="molecule type" value="Genomic_DNA"/>
</dbReference>
<dbReference type="Proteomes" id="UP001500713">
    <property type="component" value="Unassembled WGS sequence"/>
</dbReference>
<evidence type="ECO:0000313" key="1">
    <source>
        <dbReference type="EMBL" id="GAA0475790.1"/>
    </source>
</evidence>
<protein>
    <submittedName>
        <fullName evidence="1">Uncharacterized protein</fullName>
    </submittedName>
</protein>
<keyword evidence="2" id="KW-1185">Reference proteome</keyword>
<organism evidence="1 2">
    <name type="scientific">Parasphingorhabdus litoris</name>
    <dbReference type="NCBI Taxonomy" id="394733"/>
    <lineage>
        <taxon>Bacteria</taxon>
        <taxon>Pseudomonadati</taxon>
        <taxon>Pseudomonadota</taxon>
        <taxon>Alphaproteobacteria</taxon>
        <taxon>Sphingomonadales</taxon>
        <taxon>Sphingomonadaceae</taxon>
        <taxon>Parasphingorhabdus</taxon>
    </lineage>
</organism>
<dbReference type="RefSeq" id="WP_229954967.1">
    <property type="nucleotide sequence ID" value="NZ_BAAAEM010000002.1"/>
</dbReference>
<evidence type="ECO:0000313" key="2">
    <source>
        <dbReference type="Proteomes" id="UP001500713"/>
    </source>
</evidence>
<accession>A0ABN1AGK4</accession>
<gene>
    <name evidence="1" type="ORF">GCM10009096_16880</name>
</gene>
<name>A0ABN1AGK4_9SPHN</name>
<sequence>MKESANDSEYAGLLVRDGTGFVLQSDDGRRYRLELLRTPIDEVEKRVIVTGLLIGDDQIEAEGVRLADGS</sequence>
<dbReference type="InterPro" id="IPR043856">
    <property type="entry name" value="DUF5818"/>
</dbReference>
<proteinExistence type="predicted"/>
<dbReference type="Pfam" id="PF19135">
    <property type="entry name" value="DUF5818"/>
    <property type="match status" value="1"/>
</dbReference>
<comment type="caution">
    <text evidence="1">The sequence shown here is derived from an EMBL/GenBank/DDBJ whole genome shotgun (WGS) entry which is preliminary data.</text>
</comment>
<reference evidence="1 2" key="1">
    <citation type="journal article" date="2019" name="Int. J. Syst. Evol. Microbiol.">
        <title>The Global Catalogue of Microorganisms (GCM) 10K type strain sequencing project: providing services to taxonomists for standard genome sequencing and annotation.</title>
        <authorList>
            <consortium name="The Broad Institute Genomics Platform"/>
            <consortium name="The Broad Institute Genome Sequencing Center for Infectious Disease"/>
            <person name="Wu L."/>
            <person name="Ma J."/>
        </authorList>
    </citation>
    <scope>NUCLEOTIDE SEQUENCE [LARGE SCALE GENOMIC DNA]</scope>
    <source>
        <strain evidence="1 2">JCM 14162</strain>
    </source>
</reference>